<evidence type="ECO:0000313" key="2">
    <source>
        <dbReference type="Proteomes" id="UP000539146"/>
    </source>
</evidence>
<reference evidence="1 2" key="1">
    <citation type="submission" date="2020-05" db="EMBL/GenBank/DDBJ databases">
        <title>Genome Sequencing of Type Strains.</title>
        <authorList>
            <person name="Lemaire J.F."/>
            <person name="Inderbitzin P."/>
            <person name="Gregorio O.A."/>
            <person name="Collins S.B."/>
            <person name="Wespe N."/>
            <person name="Knight-Connoni V."/>
        </authorList>
    </citation>
    <scope>NUCLEOTIDE SEQUENCE [LARGE SCALE GENOMIC DNA]</scope>
    <source>
        <strain evidence="1 2">DSM 20512</strain>
    </source>
</reference>
<comment type="caution">
    <text evidence="1">The sequence shown here is derived from an EMBL/GenBank/DDBJ whole genome shotgun (WGS) entry which is preliminary data.</text>
</comment>
<dbReference type="AlphaFoldDB" id="A0A850DWJ4"/>
<organism evidence="1 2">
    <name type="scientific">Curtobacterium citreum</name>
    <dbReference type="NCBI Taxonomy" id="2036"/>
    <lineage>
        <taxon>Bacteria</taxon>
        <taxon>Bacillati</taxon>
        <taxon>Actinomycetota</taxon>
        <taxon>Actinomycetes</taxon>
        <taxon>Micrococcales</taxon>
        <taxon>Microbacteriaceae</taxon>
        <taxon>Curtobacterium</taxon>
    </lineage>
</organism>
<protein>
    <submittedName>
        <fullName evidence="1">Uncharacterized protein</fullName>
    </submittedName>
</protein>
<gene>
    <name evidence="1" type="ORF">HP467_13635</name>
</gene>
<dbReference type="Proteomes" id="UP000539146">
    <property type="component" value="Unassembled WGS sequence"/>
</dbReference>
<proteinExistence type="predicted"/>
<sequence>MVLHQVTTVYPGLDVPVVEPCSCASDVDHVEVYPTWSELVVEPLRRALRRRTEDVTIRFLDDEETEHPWNATPAPLDDGPR</sequence>
<dbReference type="RefSeq" id="WP_175326511.1">
    <property type="nucleotide sequence ID" value="NZ_BAAAWP010000001.1"/>
</dbReference>
<accession>A0A850DWJ4</accession>
<name>A0A850DWJ4_9MICO</name>
<evidence type="ECO:0000313" key="1">
    <source>
        <dbReference type="EMBL" id="NUU29139.1"/>
    </source>
</evidence>
<dbReference type="EMBL" id="JABMCG010000120">
    <property type="protein sequence ID" value="NUU29139.1"/>
    <property type="molecule type" value="Genomic_DNA"/>
</dbReference>